<dbReference type="InterPro" id="IPR013766">
    <property type="entry name" value="Thioredoxin_domain"/>
</dbReference>
<comment type="caution">
    <text evidence="7">The sequence shown here is derived from an EMBL/GenBank/DDBJ whole genome shotgun (WGS) entry which is preliminary data.</text>
</comment>
<dbReference type="PANTHER" id="PTHR13887">
    <property type="entry name" value="GLUTATHIONE S-TRANSFERASE KAPPA"/>
    <property type="match status" value="1"/>
</dbReference>
<accession>A0A1J9U5L9</accession>
<comment type="similarity">
    <text evidence="1">Belongs to the thioredoxin family. DsbA subfamily.</text>
</comment>
<dbReference type="Gene3D" id="3.40.30.10">
    <property type="entry name" value="Glutaredoxin"/>
    <property type="match status" value="1"/>
</dbReference>
<gene>
    <name evidence="7" type="ORF">BAU28_18435</name>
</gene>
<keyword evidence="3" id="KW-0560">Oxidoreductase</keyword>
<evidence type="ECO:0000256" key="4">
    <source>
        <dbReference type="ARBA" id="ARBA00023157"/>
    </source>
</evidence>
<evidence type="ECO:0000313" key="7">
    <source>
        <dbReference type="EMBL" id="OJD73990.1"/>
    </source>
</evidence>
<dbReference type="GO" id="GO:0016491">
    <property type="term" value="F:oxidoreductase activity"/>
    <property type="evidence" value="ECO:0007669"/>
    <property type="project" value="UniProtKB-KW"/>
</dbReference>
<evidence type="ECO:0000256" key="3">
    <source>
        <dbReference type="ARBA" id="ARBA00023002"/>
    </source>
</evidence>
<dbReference type="Pfam" id="PF13462">
    <property type="entry name" value="Thioredoxin_4"/>
    <property type="match status" value="1"/>
</dbReference>
<keyword evidence="2" id="KW-0732">Signal</keyword>
<dbReference type="AlphaFoldDB" id="A0A1J9U5L9"/>
<reference evidence="7 8" key="1">
    <citation type="submission" date="2016-06" db="EMBL/GenBank/DDBJ databases">
        <title>First insights into the genetic diversity and population structure of in the Bacillus cereus group bacteria from diverse marine environments.</title>
        <authorList>
            <person name="Liu Y."/>
            <person name="Lai Q."/>
            <person name="Shao Z."/>
        </authorList>
    </citation>
    <scope>NUCLEOTIDE SEQUENCE [LARGE SCALE GENOMIC DNA]</scope>
    <source>
        <strain evidence="7 8">NH24A2</strain>
    </source>
</reference>
<evidence type="ECO:0000256" key="2">
    <source>
        <dbReference type="ARBA" id="ARBA00022729"/>
    </source>
</evidence>
<dbReference type="EMBL" id="MAOI01000121">
    <property type="protein sequence ID" value="OJD73990.1"/>
    <property type="molecule type" value="Genomic_DNA"/>
</dbReference>
<protein>
    <recommendedName>
        <fullName evidence="6">Thioredoxin domain-containing protein</fullName>
    </recommendedName>
</protein>
<evidence type="ECO:0000259" key="6">
    <source>
        <dbReference type="PROSITE" id="PS51352"/>
    </source>
</evidence>
<evidence type="ECO:0000256" key="1">
    <source>
        <dbReference type="ARBA" id="ARBA00005791"/>
    </source>
</evidence>
<dbReference type="GeneID" id="87594549"/>
<dbReference type="SUPFAM" id="SSF52833">
    <property type="entry name" value="Thioredoxin-like"/>
    <property type="match status" value="1"/>
</dbReference>
<name>A0A1J9U5L9_9BACI</name>
<organism evidence="7 8">
    <name type="scientific">Bacillus paramycoides</name>
    <dbReference type="NCBI Taxonomy" id="2026194"/>
    <lineage>
        <taxon>Bacteria</taxon>
        <taxon>Bacillati</taxon>
        <taxon>Bacillota</taxon>
        <taxon>Bacilli</taxon>
        <taxon>Bacillales</taxon>
        <taxon>Bacillaceae</taxon>
        <taxon>Bacillus</taxon>
        <taxon>Bacillus cereus group</taxon>
    </lineage>
</organism>
<evidence type="ECO:0000256" key="5">
    <source>
        <dbReference type="ARBA" id="ARBA00023284"/>
    </source>
</evidence>
<dbReference type="PANTHER" id="PTHR13887:SF14">
    <property type="entry name" value="DISULFIDE BOND FORMATION PROTEIN D"/>
    <property type="match status" value="1"/>
</dbReference>
<sequence length="218" mass="24654">MKKVILIVSLVIVSSLLLYHFILYPKVTVANNQVIDKKLINDKLGVSLGDVNAPVKITIYSDYGCSACRQLNEEFNQIELKERYLDKGIIQIIYKDVPADGHPNAYNASLAALSAENQGEFFKMSQLLYENSEWYKNKEVIFEYAKQLKLDLSKFKKDLNSAETKKRIDSSVEEYNKLGLLGTPVIIINNKQYLGSPESKEKLEELIQQAINGANTAN</sequence>
<dbReference type="Proteomes" id="UP000182788">
    <property type="component" value="Unassembled WGS sequence"/>
</dbReference>
<dbReference type="RefSeq" id="WP_071720499.1">
    <property type="nucleotide sequence ID" value="NZ_CBCSHB010000009.1"/>
</dbReference>
<feature type="domain" description="Thioredoxin" evidence="6">
    <location>
        <begin position="28"/>
        <end position="212"/>
    </location>
</feature>
<proteinExistence type="inferred from homology"/>
<keyword evidence="5" id="KW-0676">Redox-active center</keyword>
<dbReference type="PROSITE" id="PS51352">
    <property type="entry name" value="THIOREDOXIN_2"/>
    <property type="match status" value="1"/>
</dbReference>
<evidence type="ECO:0000313" key="8">
    <source>
        <dbReference type="Proteomes" id="UP000182788"/>
    </source>
</evidence>
<dbReference type="InterPro" id="IPR036249">
    <property type="entry name" value="Thioredoxin-like_sf"/>
</dbReference>
<keyword evidence="4" id="KW-1015">Disulfide bond</keyword>
<dbReference type="InterPro" id="IPR012336">
    <property type="entry name" value="Thioredoxin-like_fold"/>
</dbReference>